<dbReference type="EMBL" id="CP018632">
    <property type="protein sequence ID" value="ASJ75542.1"/>
    <property type="molecule type" value="Genomic_DNA"/>
</dbReference>
<dbReference type="NCBIfam" id="TIGR00229">
    <property type="entry name" value="sensory_box"/>
    <property type="match status" value="1"/>
</dbReference>
<evidence type="ECO:0000256" key="4">
    <source>
        <dbReference type="ARBA" id="ARBA00022553"/>
    </source>
</evidence>
<keyword evidence="7" id="KW-0547">Nucleotide-binding</keyword>
<dbReference type="InterPro" id="IPR003661">
    <property type="entry name" value="HisK_dim/P_dom"/>
</dbReference>
<dbReference type="Pfam" id="PF13596">
    <property type="entry name" value="PAS_10"/>
    <property type="match status" value="1"/>
</dbReference>
<dbReference type="CDD" id="cd00130">
    <property type="entry name" value="PAS"/>
    <property type="match status" value="2"/>
</dbReference>
<feature type="coiled-coil region" evidence="14">
    <location>
        <begin position="564"/>
        <end position="591"/>
    </location>
</feature>
<dbReference type="PANTHER" id="PTHR45339">
    <property type="entry name" value="HYBRID SIGNAL TRANSDUCTION HISTIDINE KINASE J"/>
    <property type="match status" value="1"/>
</dbReference>
<dbReference type="KEGG" id="gai:IMCC3135_27440"/>
<feature type="domain" description="Histidine kinase" evidence="15">
    <location>
        <begin position="598"/>
        <end position="817"/>
    </location>
</feature>
<accession>A0A2Z2NVN7</accession>
<dbReference type="RefSeq" id="WP_088920446.1">
    <property type="nucleotide sequence ID" value="NZ_CP018632.1"/>
</dbReference>
<dbReference type="GO" id="GO:0005524">
    <property type="term" value="F:ATP binding"/>
    <property type="evidence" value="ECO:0007669"/>
    <property type="project" value="UniProtKB-KW"/>
</dbReference>
<feature type="domain" description="Response regulatory" evidence="16">
    <location>
        <begin position="846"/>
        <end position="965"/>
    </location>
</feature>
<dbReference type="SMART" id="SM00388">
    <property type="entry name" value="HisKA"/>
    <property type="match status" value="1"/>
</dbReference>
<evidence type="ECO:0000256" key="12">
    <source>
        <dbReference type="ARBA" id="ARBA00023136"/>
    </source>
</evidence>
<dbReference type="InterPro" id="IPR000700">
    <property type="entry name" value="PAS-assoc_C"/>
</dbReference>
<dbReference type="Proteomes" id="UP000250079">
    <property type="component" value="Chromosome"/>
</dbReference>
<dbReference type="SMART" id="SM00448">
    <property type="entry name" value="REC"/>
    <property type="match status" value="2"/>
</dbReference>
<evidence type="ECO:0000256" key="10">
    <source>
        <dbReference type="ARBA" id="ARBA00022989"/>
    </source>
</evidence>
<keyword evidence="9" id="KW-0067">ATP-binding</keyword>
<evidence type="ECO:0000259" key="17">
    <source>
        <dbReference type="PROSITE" id="PS50112"/>
    </source>
</evidence>
<dbReference type="InterPro" id="IPR001610">
    <property type="entry name" value="PAC"/>
</dbReference>
<gene>
    <name evidence="19" type="primary">barA_4</name>
    <name evidence="19" type="ORF">IMCC3135_27440</name>
</gene>
<dbReference type="FunFam" id="3.30.565.10:FF:000010">
    <property type="entry name" value="Sensor histidine kinase RcsC"/>
    <property type="match status" value="1"/>
</dbReference>
<evidence type="ECO:0000256" key="3">
    <source>
        <dbReference type="ARBA" id="ARBA00012438"/>
    </source>
</evidence>
<feature type="domain" description="Response regulatory" evidence="16">
    <location>
        <begin position="981"/>
        <end position="1094"/>
    </location>
</feature>
<dbReference type="GO" id="GO:0016020">
    <property type="term" value="C:membrane"/>
    <property type="evidence" value="ECO:0007669"/>
    <property type="project" value="UniProtKB-SubCell"/>
</dbReference>
<keyword evidence="4 13" id="KW-0597">Phosphoprotein</keyword>
<dbReference type="InterPro" id="IPR011006">
    <property type="entry name" value="CheY-like_superfamily"/>
</dbReference>
<keyword evidence="14" id="KW-0175">Coiled coil</keyword>
<sequence length="1097" mass="121302">MSALMSRELNAIAQRVLLEKFTPQWAIVDDDFQILEKSADTSGFLNSQLACSEGDILQQVQDFLRSGLQRLLVQARTQQQETRDHFVLRINGDSKPVTLTVQPLSAAGCEGGLFMVIVQESAALLDNDLAELHTGIGKHSPALQSGSDKPSRQAPIGGLPLEHELRLAQADLAGTVEELDTSKQQLELSDSALRRANDDLENLLVGSQAATLFLDDEHRVLRFTPAVCDIYNLVDEDINRSILDISHRVDHMPVLPSLSELNDSRVNVQVQVQTHNGRCFLRQVLPYRRSDKRPGGMVVTFTDITDAMMAEQFTHKVINSLHSFVGVCTTDGTLLQANESALNGAGVSEVDVYGRDFRETPWWVGLPESQRLLDGAISRAANGEGSRFDVQINLKGNQKATVDFQIQPMCNPDGTVTHLIPSAIDVTHRRQMEVALELAELKSRSLLQEIEDIYNSAPIGLCVLDRNLRWTRINKHLAEINGIPAEDHIGKSLGELLPDIAEEAIPLLRSVLESGEIVRNIPLSGTTPAYPGVMRHWVESWIPVRGQNDEVTGINIVAEEVTEKHQSEERLKVLKLQAEDAREQAENANRFKSEFLANMSHEIRTPMTAILGYADLLESHLTDPDNLQSVRTIKRNGRFLISLINDILDLSKIESGKLELERVHVSPVDIIEQTLDMMKMQADRKQLTLGVDYVGKLPVTLETDPTRLRQILVNLTGNAVKFTEQGSVTLRVEYQETPDPCVFFHIIDTGIGMSEEQQADVFVAFRQADSSISRRFGGSGLGLAISQRLASGMDGEISIKSELGKGSTLTLKLPAEESGKSVLVTPQMRQTLEPSEPLQSPRIPYRLLAVDDRRDVLHVVQHILEDAGAKVSTASGAAEALRKVSKAKMASSGFQAIVLDMQMPEINGYEAATTLREQGFDEPIIALTANAMKGERERCLAAGCTDYLTKPIDRHLLLEALARHVGNKENLARQATQLSQRILLVEDHEESARVLKRLLERSGHTVHLAHSAAQAMATLESLQPTVVLADIGLPDEDGYTLVARMQKLPVLSDCVFVALTGSSELEESCKELFDHHLTKPVEIERLRLFLKNPSKVV</sequence>
<dbReference type="Pfam" id="PF02518">
    <property type="entry name" value="HATPase_c"/>
    <property type="match status" value="1"/>
</dbReference>
<dbReference type="Gene3D" id="1.10.287.130">
    <property type="match status" value="1"/>
</dbReference>
<evidence type="ECO:0000256" key="5">
    <source>
        <dbReference type="ARBA" id="ARBA00022679"/>
    </source>
</evidence>
<dbReference type="SUPFAM" id="SSF47384">
    <property type="entry name" value="Homodimeric domain of signal transducing histidine kinase"/>
    <property type="match status" value="1"/>
</dbReference>
<dbReference type="SUPFAM" id="SSF55785">
    <property type="entry name" value="PYP-like sensor domain (PAS domain)"/>
    <property type="match status" value="3"/>
</dbReference>
<dbReference type="InterPro" id="IPR035965">
    <property type="entry name" value="PAS-like_dom_sf"/>
</dbReference>
<evidence type="ECO:0000313" key="19">
    <source>
        <dbReference type="EMBL" id="ASJ75542.1"/>
    </source>
</evidence>
<dbReference type="PRINTS" id="PR00344">
    <property type="entry name" value="BCTRLSENSOR"/>
</dbReference>
<dbReference type="OrthoDB" id="5555106at2"/>
<keyword evidence="11" id="KW-0902">Two-component regulatory system</keyword>
<evidence type="ECO:0000256" key="2">
    <source>
        <dbReference type="ARBA" id="ARBA00004370"/>
    </source>
</evidence>
<keyword evidence="10" id="KW-1133">Transmembrane helix</keyword>
<dbReference type="SUPFAM" id="SSF52172">
    <property type="entry name" value="CheY-like"/>
    <property type="match status" value="2"/>
</dbReference>
<dbReference type="InterPro" id="IPR013656">
    <property type="entry name" value="PAS_4"/>
</dbReference>
<name>A0A2Z2NVN7_9GAMM</name>
<feature type="modified residue" description="4-aspartylphosphate" evidence="13">
    <location>
        <position position="1030"/>
    </location>
</feature>
<evidence type="ECO:0000256" key="14">
    <source>
        <dbReference type="SAM" id="Coils"/>
    </source>
</evidence>
<dbReference type="InterPro" id="IPR036890">
    <property type="entry name" value="HATPase_C_sf"/>
</dbReference>
<dbReference type="PROSITE" id="PS50112">
    <property type="entry name" value="PAS"/>
    <property type="match status" value="1"/>
</dbReference>
<dbReference type="SMART" id="SM00091">
    <property type="entry name" value="PAS"/>
    <property type="match status" value="3"/>
</dbReference>
<dbReference type="CDD" id="cd16922">
    <property type="entry name" value="HATPase_EvgS-ArcB-TorS-like"/>
    <property type="match status" value="1"/>
</dbReference>
<proteinExistence type="predicted"/>
<dbReference type="Pfam" id="PF08448">
    <property type="entry name" value="PAS_4"/>
    <property type="match status" value="2"/>
</dbReference>
<feature type="domain" description="PAC" evidence="18">
    <location>
        <begin position="386"/>
        <end position="438"/>
    </location>
</feature>
<keyword evidence="20" id="KW-1185">Reference proteome</keyword>
<dbReference type="InterPro" id="IPR003594">
    <property type="entry name" value="HATPase_dom"/>
</dbReference>
<evidence type="ECO:0000256" key="8">
    <source>
        <dbReference type="ARBA" id="ARBA00022777"/>
    </source>
</evidence>
<feature type="domain" description="PAS" evidence="17">
    <location>
        <begin position="446"/>
        <end position="515"/>
    </location>
</feature>
<dbReference type="Pfam" id="PF00072">
    <property type="entry name" value="Response_reg"/>
    <property type="match status" value="2"/>
</dbReference>
<dbReference type="InterPro" id="IPR005467">
    <property type="entry name" value="His_kinase_dom"/>
</dbReference>
<keyword evidence="12" id="KW-0472">Membrane</keyword>
<dbReference type="InterPro" id="IPR004358">
    <property type="entry name" value="Sig_transdc_His_kin-like_C"/>
</dbReference>
<dbReference type="Gene3D" id="3.30.450.20">
    <property type="entry name" value="PAS domain"/>
    <property type="match status" value="3"/>
</dbReference>
<dbReference type="InterPro" id="IPR036097">
    <property type="entry name" value="HisK_dim/P_sf"/>
</dbReference>
<feature type="modified residue" description="4-aspartylphosphate" evidence="13">
    <location>
        <position position="900"/>
    </location>
</feature>
<dbReference type="EC" id="2.7.13.3" evidence="3"/>
<dbReference type="AlphaFoldDB" id="A0A2Z2NVN7"/>
<dbReference type="InterPro" id="IPR000014">
    <property type="entry name" value="PAS"/>
</dbReference>
<dbReference type="SUPFAM" id="SSF55874">
    <property type="entry name" value="ATPase domain of HSP90 chaperone/DNA topoisomerase II/histidine kinase"/>
    <property type="match status" value="1"/>
</dbReference>
<dbReference type="PROSITE" id="PS50110">
    <property type="entry name" value="RESPONSE_REGULATORY"/>
    <property type="match status" value="2"/>
</dbReference>
<dbReference type="FunFam" id="1.10.287.130:FF:000004">
    <property type="entry name" value="Ethylene receptor 1"/>
    <property type="match status" value="1"/>
</dbReference>
<dbReference type="PROSITE" id="PS50109">
    <property type="entry name" value="HIS_KIN"/>
    <property type="match status" value="1"/>
</dbReference>
<keyword evidence="6" id="KW-0812">Transmembrane</keyword>
<organism evidence="19 20">
    <name type="scientific">Granulosicoccus antarcticus IMCC3135</name>
    <dbReference type="NCBI Taxonomy" id="1192854"/>
    <lineage>
        <taxon>Bacteria</taxon>
        <taxon>Pseudomonadati</taxon>
        <taxon>Pseudomonadota</taxon>
        <taxon>Gammaproteobacteria</taxon>
        <taxon>Chromatiales</taxon>
        <taxon>Granulosicoccaceae</taxon>
        <taxon>Granulosicoccus</taxon>
    </lineage>
</organism>
<dbReference type="PANTHER" id="PTHR45339:SF1">
    <property type="entry name" value="HYBRID SIGNAL TRANSDUCTION HISTIDINE KINASE J"/>
    <property type="match status" value="1"/>
</dbReference>
<dbReference type="CDD" id="cd17546">
    <property type="entry name" value="REC_hyHK_CKI1_RcsC-like"/>
    <property type="match status" value="1"/>
</dbReference>
<dbReference type="CDD" id="cd00082">
    <property type="entry name" value="HisKA"/>
    <property type="match status" value="1"/>
</dbReference>
<keyword evidence="8 19" id="KW-0418">Kinase</keyword>
<evidence type="ECO:0000256" key="1">
    <source>
        <dbReference type="ARBA" id="ARBA00000085"/>
    </source>
</evidence>
<dbReference type="PROSITE" id="PS50113">
    <property type="entry name" value="PAC"/>
    <property type="match status" value="1"/>
</dbReference>
<dbReference type="GO" id="GO:0000155">
    <property type="term" value="F:phosphorelay sensor kinase activity"/>
    <property type="evidence" value="ECO:0007669"/>
    <property type="project" value="InterPro"/>
</dbReference>
<dbReference type="Gene3D" id="3.40.50.2300">
    <property type="match status" value="2"/>
</dbReference>
<comment type="catalytic activity">
    <reaction evidence="1">
        <text>ATP + protein L-histidine = ADP + protein N-phospho-L-histidine.</text>
        <dbReference type="EC" id="2.7.13.3"/>
    </reaction>
</comment>
<reference evidence="19 20" key="1">
    <citation type="submission" date="2016-12" db="EMBL/GenBank/DDBJ databases">
        <authorList>
            <person name="Song W.-J."/>
            <person name="Kurnit D.M."/>
        </authorList>
    </citation>
    <scope>NUCLEOTIDE SEQUENCE [LARGE SCALE GENOMIC DNA]</scope>
    <source>
        <strain evidence="19 20">IMCC3135</strain>
    </source>
</reference>
<protein>
    <recommendedName>
        <fullName evidence="3">histidine kinase</fullName>
        <ecNumber evidence="3">2.7.13.3</ecNumber>
    </recommendedName>
</protein>
<evidence type="ECO:0000256" key="9">
    <source>
        <dbReference type="ARBA" id="ARBA00022840"/>
    </source>
</evidence>
<evidence type="ECO:0000256" key="13">
    <source>
        <dbReference type="PROSITE-ProRule" id="PRU00169"/>
    </source>
</evidence>
<evidence type="ECO:0000259" key="16">
    <source>
        <dbReference type="PROSITE" id="PS50110"/>
    </source>
</evidence>
<dbReference type="SMART" id="SM00086">
    <property type="entry name" value="PAC"/>
    <property type="match status" value="2"/>
</dbReference>
<evidence type="ECO:0000259" key="18">
    <source>
        <dbReference type="PROSITE" id="PS50113"/>
    </source>
</evidence>
<dbReference type="Gene3D" id="3.30.565.10">
    <property type="entry name" value="Histidine kinase-like ATPase, C-terminal domain"/>
    <property type="match status" value="1"/>
</dbReference>
<comment type="subcellular location">
    <subcellularLocation>
        <location evidence="2">Membrane</location>
    </subcellularLocation>
</comment>
<evidence type="ECO:0000313" key="20">
    <source>
        <dbReference type="Proteomes" id="UP000250079"/>
    </source>
</evidence>
<dbReference type="Pfam" id="PF00512">
    <property type="entry name" value="HisKA"/>
    <property type="match status" value="1"/>
</dbReference>
<evidence type="ECO:0000259" key="15">
    <source>
        <dbReference type="PROSITE" id="PS50109"/>
    </source>
</evidence>
<dbReference type="SMART" id="SM00387">
    <property type="entry name" value="HATPase_c"/>
    <property type="match status" value="1"/>
</dbReference>
<evidence type="ECO:0000256" key="11">
    <source>
        <dbReference type="ARBA" id="ARBA00023012"/>
    </source>
</evidence>
<keyword evidence="5 19" id="KW-0808">Transferase</keyword>
<evidence type="ECO:0000256" key="6">
    <source>
        <dbReference type="ARBA" id="ARBA00022692"/>
    </source>
</evidence>
<dbReference type="InterPro" id="IPR001789">
    <property type="entry name" value="Sig_transdc_resp-reg_receiver"/>
</dbReference>
<evidence type="ECO:0000256" key="7">
    <source>
        <dbReference type="ARBA" id="ARBA00022741"/>
    </source>
</evidence>